<organism evidence="1 2">
    <name type="scientific">Mucilaginibacter hurinus</name>
    <dbReference type="NCBI Taxonomy" id="2201324"/>
    <lineage>
        <taxon>Bacteria</taxon>
        <taxon>Pseudomonadati</taxon>
        <taxon>Bacteroidota</taxon>
        <taxon>Sphingobacteriia</taxon>
        <taxon>Sphingobacteriales</taxon>
        <taxon>Sphingobacteriaceae</taxon>
        <taxon>Mucilaginibacter</taxon>
    </lineage>
</organism>
<reference evidence="1 2" key="1">
    <citation type="submission" date="2018-05" db="EMBL/GenBank/DDBJ databases">
        <title>Mucilaginibacter hurinus sp. nov., isolated from briquette warehouse soil.</title>
        <authorList>
            <person name="Choi L."/>
        </authorList>
    </citation>
    <scope>NUCLEOTIDE SEQUENCE [LARGE SCALE GENOMIC DNA]</scope>
    <source>
        <strain evidence="1 2">ZR32</strain>
    </source>
</reference>
<dbReference type="Proteomes" id="UP000253209">
    <property type="component" value="Unassembled WGS sequence"/>
</dbReference>
<evidence type="ECO:0000313" key="2">
    <source>
        <dbReference type="Proteomes" id="UP000253209"/>
    </source>
</evidence>
<accession>A0A367GKB5</accession>
<evidence type="ECO:0000313" key="1">
    <source>
        <dbReference type="EMBL" id="RCH53924.1"/>
    </source>
</evidence>
<dbReference type="EMBL" id="QGDC01000009">
    <property type="protein sequence ID" value="RCH53924.1"/>
    <property type="molecule type" value="Genomic_DNA"/>
</dbReference>
<sequence>MGEASPMSVSVKRRACAALSNGEGTQCIAIGGTVDGVRPSTPHPSSVSEIRSALLFAAPLIG</sequence>
<dbReference type="AlphaFoldDB" id="A0A367GKB5"/>
<keyword evidence="2" id="KW-1185">Reference proteome</keyword>
<dbReference type="RefSeq" id="WP_158534954.1">
    <property type="nucleotide sequence ID" value="NZ_QGDC01000009.1"/>
</dbReference>
<proteinExistence type="predicted"/>
<gene>
    <name evidence="1" type="ORF">DJ568_15405</name>
</gene>
<name>A0A367GKB5_9SPHI</name>
<protein>
    <submittedName>
        <fullName evidence="1">Uncharacterized protein</fullName>
    </submittedName>
</protein>
<comment type="caution">
    <text evidence="1">The sequence shown here is derived from an EMBL/GenBank/DDBJ whole genome shotgun (WGS) entry which is preliminary data.</text>
</comment>